<organism evidence="3 4">
    <name type="scientific">Plectonema cf. radiosum LEGE 06105</name>
    <dbReference type="NCBI Taxonomy" id="945769"/>
    <lineage>
        <taxon>Bacteria</taxon>
        <taxon>Bacillati</taxon>
        <taxon>Cyanobacteriota</taxon>
        <taxon>Cyanophyceae</taxon>
        <taxon>Oscillatoriophycideae</taxon>
        <taxon>Oscillatoriales</taxon>
        <taxon>Microcoleaceae</taxon>
        <taxon>Plectonema</taxon>
    </lineage>
</organism>
<sequence>MKRSQKTMISLFMLTLGFVLAASPAQAEAKVTLNPSSLTVVGTQCPAFFKCPPVKRNLLVKTNEVITDLQVITLDLNRADSTTIVPTSAIRLALPNQSVQPKQPLTFPVEFDFNKIRSGEYSGQLLVVYDNGELSVPVIVRLKDHWFFPLLVLLLGVGLGIGVSAYRNDGMPRDEIIVQVGRIRTQIQADPELAQSFQGKIARHLIDVETTLTNKRWDEAQKAVVQAQAVWDKWRKEREDWLALVNYLSELFDSLESLNSNAPYVQEVRSQLENAKRQAADKEATQKFREDLDRLRQQIAWYKQSQAKLDQFNTLRNELTQLVPDKDEFLRRISQGLQNDLDQLSPTDKKFTDDWHQKVNNAIDELDKEIKQQSVTETKDTQITARDANYTTPPTLPNPVPEVISAQTNSKQAARNIYWFNWLSYAIAVGLLAGAGFGQLYANQPMFGANGPSDYFSLLAWGFGAEASRDAIAKVVRDWKLPGLK</sequence>
<keyword evidence="2" id="KW-0732">Signal</keyword>
<comment type="caution">
    <text evidence="3">The sequence shown here is derived from an EMBL/GenBank/DDBJ whole genome shotgun (WGS) entry which is preliminary data.</text>
</comment>
<accession>A0A8J7F1C6</accession>
<protein>
    <recommendedName>
        <fullName evidence="5">Chromosome segregation ATPase-like protein</fullName>
    </recommendedName>
</protein>
<dbReference type="EMBL" id="JADEWL010000020">
    <property type="protein sequence ID" value="MBE9212835.1"/>
    <property type="molecule type" value="Genomic_DNA"/>
</dbReference>
<gene>
    <name evidence="3" type="ORF">IQ247_09040</name>
</gene>
<keyword evidence="1" id="KW-0812">Transmembrane</keyword>
<reference evidence="3" key="1">
    <citation type="submission" date="2020-10" db="EMBL/GenBank/DDBJ databases">
        <authorList>
            <person name="Castelo-Branco R."/>
            <person name="Eusebio N."/>
            <person name="Adriana R."/>
            <person name="Vieira A."/>
            <person name="Brugerolle De Fraissinette N."/>
            <person name="Rezende De Castro R."/>
            <person name="Schneider M.P."/>
            <person name="Vasconcelos V."/>
            <person name="Leao P.N."/>
        </authorList>
    </citation>
    <scope>NUCLEOTIDE SEQUENCE</scope>
    <source>
        <strain evidence="3">LEGE 06105</strain>
    </source>
</reference>
<evidence type="ECO:0000313" key="4">
    <source>
        <dbReference type="Proteomes" id="UP000620559"/>
    </source>
</evidence>
<proteinExistence type="predicted"/>
<feature type="transmembrane region" description="Helical" evidence="1">
    <location>
        <begin position="146"/>
        <end position="166"/>
    </location>
</feature>
<evidence type="ECO:0000256" key="2">
    <source>
        <dbReference type="SAM" id="SignalP"/>
    </source>
</evidence>
<evidence type="ECO:0008006" key="5">
    <source>
        <dbReference type="Google" id="ProtNLM"/>
    </source>
</evidence>
<dbReference type="Proteomes" id="UP000620559">
    <property type="component" value="Unassembled WGS sequence"/>
</dbReference>
<name>A0A8J7F1C6_9CYAN</name>
<dbReference type="RefSeq" id="WP_193919141.1">
    <property type="nucleotide sequence ID" value="NZ_JADEWL010000020.1"/>
</dbReference>
<keyword evidence="4" id="KW-1185">Reference proteome</keyword>
<evidence type="ECO:0000256" key="1">
    <source>
        <dbReference type="SAM" id="Phobius"/>
    </source>
</evidence>
<keyword evidence="1" id="KW-0472">Membrane</keyword>
<dbReference type="AlphaFoldDB" id="A0A8J7F1C6"/>
<feature type="transmembrane region" description="Helical" evidence="1">
    <location>
        <begin position="419"/>
        <end position="442"/>
    </location>
</feature>
<keyword evidence="1" id="KW-1133">Transmembrane helix</keyword>
<feature type="chain" id="PRO_5035325543" description="Chromosome segregation ATPase-like protein" evidence="2">
    <location>
        <begin position="22"/>
        <end position="485"/>
    </location>
</feature>
<evidence type="ECO:0000313" key="3">
    <source>
        <dbReference type="EMBL" id="MBE9212835.1"/>
    </source>
</evidence>
<feature type="signal peptide" evidence="2">
    <location>
        <begin position="1"/>
        <end position="21"/>
    </location>
</feature>